<dbReference type="AlphaFoldDB" id="A0A350HBZ2"/>
<dbReference type="InterPro" id="IPR009647">
    <property type="entry name" value="PBP_C"/>
</dbReference>
<keyword evidence="2" id="KW-0645">Protease</keyword>
<dbReference type="InterPro" id="IPR001264">
    <property type="entry name" value="Glyco_trans_51"/>
</dbReference>
<dbReference type="SUPFAM" id="SSF56601">
    <property type="entry name" value="beta-lactamase/transpeptidase-like"/>
    <property type="match status" value="1"/>
</dbReference>
<dbReference type="Pfam" id="PF06832">
    <property type="entry name" value="BiPBP_C"/>
    <property type="match status" value="1"/>
</dbReference>
<dbReference type="GO" id="GO:0004180">
    <property type="term" value="F:carboxypeptidase activity"/>
    <property type="evidence" value="ECO:0007669"/>
    <property type="project" value="UniProtKB-KW"/>
</dbReference>
<dbReference type="InterPro" id="IPR012338">
    <property type="entry name" value="Beta-lactam/transpept-like"/>
</dbReference>
<feature type="domain" description="Penicillin-binding C-terminal" evidence="11">
    <location>
        <begin position="641"/>
        <end position="712"/>
    </location>
</feature>
<dbReference type="Pfam" id="PF00905">
    <property type="entry name" value="Transpeptidase"/>
    <property type="match status" value="1"/>
</dbReference>
<gene>
    <name evidence="12" type="ORF">DCW38_07770</name>
</gene>
<evidence type="ECO:0000256" key="8">
    <source>
        <dbReference type="ARBA" id="ARBA00049902"/>
    </source>
</evidence>
<dbReference type="PANTHER" id="PTHR32282:SF15">
    <property type="entry name" value="PENICILLIN-BINDING PROTEIN 1C"/>
    <property type="match status" value="1"/>
</dbReference>
<feature type="domain" description="Glycosyl transferase family 51" evidence="10">
    <location>
        <begin position="61"/>
        <end position="224"/>
    </location>
</feature>
<dbReference type="InterPro" id="IPR023346">
    <property type="entry name" value="Lysozyme-like_dom_sf"/>
</dbReference>
<keyword evidence="5" id="KW-0378">Hydrolase</keyword>
<protein>
    <recommendedName>
        <fullName evidence="7">peptidoglycan glycosyltransferase</fullName>
        <ecNumber evidence="7">2.4.99.28</ecNumber>
    </recommendedName>
</protein>
<dbReference type="InterPro" id="IPR036950">
    <property type="entry name" value="PBP_transglycosylase"/>
</dbReference>
<accession>A0A350HBZ2</accession>
<organism evidence="12 13">
    <name type="scientific">candidate division WOR-3 bacterium</name>
    <dbReference type="NCBI Taxonomy" id="2052148"/>
    <lineage>
        <taxon>Bacteria</taxon>
        <taxon>Bacteria division WOR-3</taxon>
    </lineage>
</organism>
<dbReference type="Proteomes" id="UP000264062">
    <property type="component" value="Unassembled WGS sequence"/>
</dbReference>
<dbReference type="PANTHER" id="PTHR32282">
    <property type="entry name" value="BINDING PROTEIN TRANSPEPTIDASE, PUTATIVE-RELATED"/>
    <property type="match status" value="1"/>
</dbReference>
<evidence type="ECO:0000256" key="4">
    <source>
        <dbReference type="ARBA" id="ARBA00022679"/>
    </source>
</evidence>
<keyword evidence="6" id="KW-0511">Multifunctional enzyme</keyword>
<dbReference type="GO" id="GO:0030288">
    <property type="term" value="C:outer membrane-bounded periplasmic space"/>
    <property type="evidence" value="ECO:0007669"/>
    <property type="project" value="TreeGrafter"/>
</dbReference>
<dbReference type="Pfam" id="PF00912">
    <property type="entry name" value="Transgly"/>
    <property type="match status" value="1"/>
</dbReference>
<evidence type="ECO:0000259" key="11">
    <source>
        <dbReference type="Pfam" id="PF06832"/>
    </source>
</evidence>
<dbReference type="EMBL" id="DMZY01000230">
    <property type="protein sequence ID" value="HAV93058.1"/>
    <property type="molecule type" value="Genomic_DNA"/>
</dbReference>
<sequence>MGRNKVKIVVLPLVFLFVLFALFFLIPVNKCKARGVNEWSRRIYDRNSILLREIPSSEYFVSSWTPIDSIPEYVLKCFVQKEDKRFYSHFGIDILSMARALRQNIKNRRIISGASTITMQTARIIYSLQQPKLIRKILEILYSIKLEIHLTKREILEIYLNRTHFGNNIYGIASTSETYFSKSAASLSLKEASMLAVTLQAPSVYNPIVNRRSSEMADALLKEMASDNIISSEEYGRAVKEKAEANKEKLKFRLPHLCDRVIFELKDKKWIKAFTSADCALQEELEEIIKTSLDPLEDMNVTNGSIMITDSRTGDVLVMIGSKEYFSDNIDGQYNACYGMRSPGSSLKPFTYSLGLLNGYNASSIIMDEPTYFKEVWGDFKPENYDFKFHGPVTLRQALGCSYNVPACKVLDSIGVDKLYEILKKMNFDMHSKGPNDYGVALTLGSMSVSLFELVSGYSVFANKGCQTSPQIIDSYMLENEKIIRMKKEKEKRIFPEWTAFLMGDILSDNNARIPAFDMENPFKFKFYVGAKTGTSKNYKDNFAVGFTDRYIIGVWVGNNDESPMVGVSGMTGAGPLFRNAVMTLSKYYNIGDYPSTPDSILKTEVCSKSGKSVSNKCREKYIDWIHISEISEKCTICGNETKKIQRIKYPDNGDVFVIDRDFDLKRQMFEVIIDGDKKDMTLMIDGNVVKERGEDKKIFFNLKTGKHTIELYSDTLLIDKVIFLVQ</sequence>
<comment type="caution">
    <text evidence="12">The sequence shown here is derived from an EMBL/GenBank/DDBJ whole genome shotgun (WGS) entry which is preliminary data.</text>
</comment>
<evidence type="ECO:0000256" key="7">
    <source>
        <dbReference type="ARBA" id="ARBA00044770"/>
    </source>
</evidence>
<feature type="domain" description="Penicillin-binding protein transpeptidase" evidence="9">
    <location>
        <begin position="304"/>
        <end position="558"/>
    </location>
</feature>
<keyword evidence="1" id="KW-0121">Carboxypeptidase</keyword>
<dbReference type="GO" id="GO:0006508">
    <property type="term" value="P:proteolysis"/>
    <property type="evidence" value="ECO:0007669"/>
    <property type="project" value="UniProtKB-KW"/>
</dbReference>
<dbReference type="SUPFAM" id="SSF53955">
    <property type="entry name" value="Lysozyme-like"/>
    <property type="match status" value="1"/>
</dbReference>
<evidence type="ECO:0000256" key="5">
    <source>
        <dbReference type="ARBA" id="ARBA00022801"/>
    </source>
</evidence>
<reference evidence="12 13" key="1">
    <citation type="journal article" date="2018" name="Nat. Biotechnol.">
        <title>A standardized bacterial taxonomy based on genome phylogeny substantially revises the tree of life.</title>
        <authorList>
            <person name="Parks D.H."/>
            <person name="Chuvochina M."/>
            <person name="Waite D.W."/>
            <person name="Rinke C."/>
            <person name="Skarshewski A."/>
            <person name="Chaumeil P.A."/>
            <person name="Hugenholtz P."/>
        </authorList>
    </citation>
    <scope>NUCLEOTIDE SEQUENCE [LARGE SCALE GENOMIC DNA]</scope>
    <source>
        <strain evidence="12">UBA9956</strain>
    </source>
</reference>
<evidence type="ECO:0000313" key="12">
    <source>
        <dbReference type="EMBL" id="HAV93058.1"/>
    </source>
</evidence>
<dbReference type="GO" id="GO:0009252">
    <property type="term" value="P:peptidoglycan biosynthetic process"/>
    <property type="evidence" value="ECO:0007669"/>
    <property type="project" value="TreeGrafter"/>
</dbReference>
<evidence type="ECO:0000256" key="6">
    <source>
        <dbReference type="ARBA" id="ARBA00023268"/>
    </source>
</evidence>
<evidence type="ECO:0000259" key="9">
    <source>
        <dbReference type="Pfam" id="PF00905"/>
    </source>
</evidence>
<evidence type="ECO:0000256" key="3">
    <source>
        <dbReference type="ARBA" id="ARBA00022676"/>
    </source>
</evidence>
<dbReference type="Gene3D" id="1.10.3810.10">
    <property type="entry name" value="Biosynthetic peptidoglycan transglycosylase-like"/>
    <property type="match status" value="1"/>
</dbReference>
<keyword evidence="3" id="KW-0328">Glycosyltransferase</keyword>
<evidence type="ECO:0000256" key="2">
    <source>
        <dbReference type="ARBA" id="ARBA00022670"/>
    </source>
</evidence>
<dbReference type="EC" id="2.4.99.28" evidence="7"/>
<evidence type="ECO:0000313" key="13">
    <source>
        <dbReference type="Proteomes" id="UP000264062"/>
    </source>
</evidence>
<dbReference type="InterPro" id="IPR001460">
    <property type="entry name" value="PCN-bd_Tpept"/>
</dbReference>
<dbReference type="Gene3D" id="3.40.710.10">
    <property type="entry name" value="DD-peptidase/beta-lactamase superfamily"/>
    <property type="match status" value="1"/>
</dbReference>
<dbReference type="GO" id="GO:0008658">
    <property type="term" value="F:penicillin binding"/>
    <property type="evidence" value="ECO:0007669"/>
    <property type="project" value="InterPro"/>
</dbReference>
<evidence type="ECO:0000259" key="10">
    <source>
        <dbReference type="Pfam" id="PF00912"/>
    </source>
</evidence>
<comment type="catalytic activity">
    <reaction evidence="8">
        <text>[GlcNAc-(1-&gt;4)-Mur2Ac(oyl-L-Ala-gamma-D-Glu-L-Lys-D-Ala-D-Ala)](n)-di-trans,octa-cis-undecaprenyl diphosphate + beta-D-GlcNAc-(1-&gt;4)-Mur2Ac(oyl-L-Ala-gamma-D-Glu-L-Lys-D-Ala-D-Ala)-di-trans,octa-cis-undecaprenyl diphosphate = [GlcNAc-(1-&gt;4)-Mur2Ac(oyl-L-Ala-gamma-D-Glu-L-Lys-D-Ala-D-Ala)](n+1)-di-trans,octa-cis-undecaprenyl diphosphate + di-trans,octa-cis-undecaprenyl diphosphate + H(+)</text>
        <dbReference type="Rhea" id="RHEA:23708"/>
        <dbReference type="Rhea" id="RHEA-COMP:9602"/>
        <dbReference type="Rhea" id="RHEA-COMP:9603"/>
        <dbReference type="ChEBI" id="CHEBI:15378"/>
        <dbReference type="ChEBI" id="CHEBI:58405"/>
        <dbReference type="ChEBI" id="CHEBI:60033"/>
        <dbReference type="ChEBI" id="CHEBI:78435"/>
        <dbReference type="EC" id="2.4.99.28"/>
    </reaction>
</comment>
<keyword evidence="4" id="KW-0808">Transferase</keyword>
<proteinExistence type="predicted"/>
<name>A0A350HBZ2_UNCW3</name>
<dbReference type="InterPro" id="IPR050396">
    <property type="entry name" value="Glycosyltr_51/Transpeptidase"/>
</dbReference>
<evidence type="ECO:0000256" key="1">
    <source>
        <dbReference type="ARBA" id="ARBA00022645"/>
    </source>
</evidence>
<dbReference type="GO" id="GO:0008955">
    <property type="term" value="F:peptidoglycan glycosyltransferase activity"/>
    <property type="evidence" value="ECO:0007669"/>
    <property type="project" value="UniProtKB-EC"/>
</dbReference>